<accession>A0A6A6V857</accession>
<dbReference type="OrthoDB" id="5271495at2759"/>
<dbReference type="Pfam" id="PF20174">
    <property type="entry name" value="DUF6540"/>
    <property type="match status" value="1"/>
</dbReference>
<dbReference type="AlphaFoldDB" id="A0A6A6V857"/>
<name>A0A6A6V857_9PLEO</name>
<evidence type="ECO:0000313" key="2">
    <source>
        <dbReference type="Proteomes" id="UP000799440"/>
    </source>
</evidence>
<protein>
    <submittedName>
        <fullName evidence="1">Uncharacterized protein</fullName>
    </submittedName>
</protein>
<dbReference type="InterPro" id="IPR046670">
    <property type="entry name" value="DUF6540"/>
</dbReference>
<reference evidence="1" key="1">
    <citation type="journal article" date="2020" name="Stud. Mycol.">
        <title>101 Dothideomycetes genomes: a test case for predicting lifestyles and emergence of pathogens.</title>
        <authorList>
            <person name="Haridas S."/>
            <person name="Albert R."/>
            <person name="Binder M."/>
            <person name="Bloem J."/>
            <person name="Labutti K."/>
            <person name="Salamov A."/>
            <person name="Andreopoulos B."/>
            <person name="Baker S."/>
            <person name="Barry K."/>
            <person name="Bills G."/>
            <person name="Bluhm B."/>
            <person name="Cannon C."/>
            <person name="Castanera R."/>
            <person name="Culley D."/>
            <person name="Daum C."/>
            <person name="Ezra D."/>
            <person name="Gonzalez J."/>
            <person name="Henrissat B."/>
            <person name="Kuo A."/>
            <person name="Liang C."/>
            <person name="Lipzen A."/>
            <person name="Lutzoni F."/>
            <person name="Magnuson J."/>
            <person name="Mondo S."/>
            <person name="Nolan M."/>
            <person name="Ohm R."/>
            <person name="Pangilinan J."/>
            <person name="Park H.-J."/>
            <person name="Ramirez L."/>
            <person name="Alfaro M."/>
            <person name="Sun H."/>
            <person name="Tritt A."/>
            <person name="Yoshinaga Y."/>
            <person name="Zwiers L.-H."/>
            <person name="Turgeon B."/>
            <person name="Goodwin S."/>
            <person name="Spatafora J."/>
            <person name="Crous P."/>
            <person name="Grigoriev I."/>
        </authorList>
    </citation>
    <scope>NUCLEOTIDE SEQUENCE</scope>
    <source>
        <strain evidence="1">CBS 119925</strain>
    </source>
</reference>
<dbReference type="Proteomes" id="UP000799440">
    <property type="component" value="Unassembled WGS sequence"/>
</dbReference>
<sequence length="143" mass="16115">MDTHELSLIVYGHDTSPSARSHWALALHKPSSTTGTLMHVLLLDSSTLFHQFEERSDCNFLTDRLAEGYIHLAALTTAQYVHAKEIIRAKPGPWNGRDRCQDWTAGVVRVLEEFGIMREGLGEWVGRSAVEVERKSGGRWWGV</sequence>
<evidence type="ECO:0000313" key="1">
    <source>
        <dbReference type="EMBL" id="KAF2745501.1"/>
    </source>
</evidence>
<organism evidence="1 2">
    <name type="scientific">Sporormia fimetaria CBS 119925</name>
    <dbReference type="NCBI Taxonomy" id="1340428"/>
    <lineage>
        <taxon>Eukaryota</taxon>
        <taxon>Fungi</taxon>
        <taxon>Dikarya</taxon>
        <taxon>Ascomycota</taxon>
        <taxon>Pezizomycotina</taxon>
        <taxon>Dothideomycetes</taxon>
        <taxon>Pleosporomycetidae</taxon>
        <taxon>Pleosporales</taxon>
        <taxon>Sporormiaceae</taxon>
        <taxon>Sporormia</taxon>
    </lineage>
</organism>
<keyword evidence="2" id="KW-1185">Reference proteome</keyword>
<dbReference type="EMBL" id="MU006582">
    <property type="protein sequence ID" value="KAF2745501.1"/>
    <property type="molecule type" value="Genomic_DNA"/>
</dbReference>
<proteinExistence type="predicted"/>
<gene>
    <name evidence="1" type="ORF">M011DRAFT_469555</name>
</gene>